<evidence type="ECO:0000256" key="2">
    <source>
        <dbReference type="HAMAP-Rule" id="MF_00518"/>
    </source>
</evidence>
<accession>A0A7Z2ZRM7</accession>
<sequence length="152" mass="16033">MIGLLQRVGAASVTVDGAAVGAIGRGLLVLVCAEKGDTEREADALLAKLLGYRVFADDAGKMNRSLADVDGGLLLVPQFTLAADTRSGTRPSFSPAAAPADGRRLFDYFVQEARQRHGTVETGRFGADMQVALTNDGPVTFWLRIDPPKTSG</sequence>
<protein>
    <recommendedName>
        <fullName evidence="2">D-aminoacyl-tRNA deacylase</fullName>
        <shortName evidence="2">DTD</shortName>
        <ecNumber evidence="2">3.1.1.96</ecNumber>
    </recommendedName>
    <alternativeName>
        <fullName evidence="2">Gly-tRNA(Ala) deacylase</fullName>
        <ecNumber evidence="2">3.1.1.-</ecNumber>
    </alternativeName>
</protein>
<keyword evidence="2 3" id="KW-0378">Hydrolase</keyword>
<dbReference type="RefSeq" id="WP_169434229.1">
    <property type="nucleotide sequence ID" value="NZ_CP051685.1"/>
</dbReference>
<evidence type="ECO:0000313" key="4">
    <source>
        <dbReference type="Proteomes" id="UP000502415"/>
    </source>
</evidence>
<keyword evidence="2" id="KW-0694">RNA-binding</keyword>
<keyword evidence="2" id="KW-0820">tRNA-binding</keyword>
<comment type="subunit">
    <text evidence="2">Homodimer.</text>
</comment>
<dbReference type="InterPro" id="IPR003732">
    <property type="entry name" value="Daa-tRNA_deacyls_DTD"/>
</dbReference>
<comment type="catalytic activity">
    <reaction evidence="2">
        <text>a D-aminoacyl-tRNA + H2O = a tRNA + a D-alpha-amino acid + H(+)</text>
        <dbReference type="Rhea" id="RHEA:13953"/>
        <dbReference type="Rhea" id="RHEA-COMP:10123"/>
        <dbReference type="Rhea" id="RHEA-COMP:10124"/>
        <dbReference type="ChEBI" id="CHEBI:15377"/>
        <dbReference type="ChEBI" id="CHEBI:15378"/>
        <dbReference type="ChEBI" id="CHEBI:59871"/>
        <dbReference type="ChEBI" id="CHEBI:78442"/>
        <dbReference type="ChEBI" id="CHEBI:79333"/>
        <dbReference type="EC" id="3.1.1.96"/>
    </reaction>
</comment>
<dbReference type="GO" id="GO:0000049">
    <property type="term" value="F:tRNA binding"/>
    <property type="evidence" value="ECO:0007669"/>
    <property type="project" value="UniProtKB-UniRule"/>
</dbReference>
<dbReference type="PANTHER" id="PTHR10472">
    <property type="entry name" value="D-TYROSYL-TRNA TYR DEACYLASE"/>
    <property type="match status" value="1"/>
</dbReference>
<reference evidence="3 4" key="1">
    <citation type="submission" date="2020-04" db="EMBL/GenBank/DDBJ databases">
        <title>Genome sequencing of novel species.</title>
        <authorList>
            <person name="Heo J."/>
            <person name="Kim S.-J."/>
            <person name="Kim J.-S."/>
            <person name="Hong S.-B."/>
            <person name="Kwon S.-W."/>
        </authorList>
    </citation>
    <scope>NUCLEOTIDE SEQUENCE [LARGE SCALE GENOMIC DNA]</scope>
    <source>
        <strain evidence="3 4">GN2-R2</strain>
    </source>
</reference>
<comment type="domain">
    <text evidence="2">A Gly-cisPro motif from one monomer fits into the active site of the other monomer to allow specific chiral rejection of L-amino acids.</text>
</comment>
<keyword evidence="4" id="KW-1185">Reference proteome</keyword>
<gene>
    <name evidence="2" type="primary">dtd</name>
    <name evidence="3" type="ORF">HH212_04195</name>
</gene>
<dbReference type="Gene3D" id="3.50.80.10">
    <property type="entry name" value="D-tyrosyl-tRNA(Tyr) deacylase"/>
    <property type="match status" value="1"/>
</dbReference>
<dbReference type="CDD" id="cd00563">
    <property type="entry name" value="Dtyr_deacylase"/>
    <property type="match status" value="1"/>
</dbReference>
<proteinExistence type="inferred from homology"/>
<dbReference type="GO" id="GO:0019478">
    <property type="term" value="P:D-amino acid catabolic process"/>
    <property type="evidence" value="ECO:0007669"/>
    <property type="project" value="UniProtKB-UniRule"/>
</dbReference>
<dbReference type="SUPFAM" id="SSF69500">
    <property type="entry name" value="DTD-like"/>
    <property type="match status" value="1"/>
</dbReference>
<evidence type="ECO:0000256" key="1">
    <source>
        <dbReference type="ARBA" id="ARBA00009673"/>
    </source>
</evidence>
<dbReference type="GO" id="GO:0051500">
    <property type="term" value="F:D-tyrosyl-tRNA(Tyr) deacylase activity"/>
    <property type="evidence" value="ECO:0007669"/>
    <property type="project" value="TreeGrafter"/>
</dbReference>
<keyword evidence="2" id="KW-0963">Cytoplasm</keyword>
<organism evidence="3 4">
    <name type="scientific">Massilia forsythiae</name>
    <dbReference type="NCBI Taxonomy" id="2728020"/>
    <lineage>
        <taxon>Bacteria</taxon>
        <taxon>Pseudomonadati</taxon>
        <taxon>Pseudomonadota</taxon>
        <taxon>Betaproteobacteria</taxon>
        <taxon>Burkholderiales</taxon>
        <taxon>Oxalobacteraceae</taxon>
        <taxon>Telluria group</taxon>
        <taxon>Massilia</taxon>
    </lineage>
</organism>
<dbReference type="NCBIfam" id="TIGR00256">
    <property type="entry name" value="D-aminoacyl-tRNA deacylase"/>
    <property type="match status" value="1"/>
</dbReference>
<dbReference type="AlphaFoldDB" id="A0A7Z2ZRM7"/>
<comment type="subcellular location">
    <subcellularLocation>
        <location evidence="2">Cytoplasm</location>
    </subcellularLocation>
</comment>
<comment type="similarity">
    <text evidence="1 2">Belongs to the DTD family.</text>
</comment>
<dbReference type="GO" id="GO:0005737">
    <property type="term" value="C:cytoplasm"/>
    <property type="evidence" value="ECO:0007669"/>
    <property type="project" value="UniProtKB-SubCell"/>
</dbReference>
<dbReference type="GO" id="GO:0043908">
    <property type="term" value="F:Ser(Gly)-tRNA(Ala) hydrolase activity"/>
    <property type="evidence" value="ECO:0007669"/>
    <property type="project" value="UniProtKB-UniRule"/>
</dbReference>
<dbReference type="Proteomes" id="UP000502415">
    <property type="component" value="Chromosome"/>
</dbReference>
<dbReference type="FunFam" id="3.50.80.10:FF:000001">
    <property type="entry name" value="D-aminoacyl-tRNA deacylase"/>
    <property type="match status" value="1"/>
</dbReference>
<dbReference type="InterPro" id="IPR023509">
    <property type="entry name" value="DTD-like_sf"/>
</dbReference>
<comment type="catalytic activity">
    <reaction evidence="2">
        <text>glycyl-tRNA(Ala) + H2O = tRNA(Ala) + glycine + H(+)</text>
        <dbReference type="Rhea" id="RHEA:53744"/>
        <dbReference type="Rhea" id="RHEA-COMP:9657"/>
        <dbReference type="Rhea" id="RHEA-COMP:13640"/>
        <dbReference type="ChEBI" id="CHEBI:15377"/>
        <dbReference type="ChEBI" id="CHEBI:15378"/>
        <dbReference type="ChEBI" id="CHEBI:57305"/>
        <dbReference type="ChEBI" id="CHEBI:78442"/>
        <dbReference type="ChEBI" id="CHEBI:78522"/>
    </reaction>
</comment>
<comment type="function">
    <text evidence="2">An aminoacyl-tRNA editing enzyme that deacylates mischarged D-aminoacyl-tRNAs. Also deacylates mischarged glycyl-tRNA(Ala), protecting cells against glycine mischarging by AlaRS. Acts via tRNA-based rather than protein-based catalysis; rejects L-amino acids rather than detecting D-amino acids in the active site. By recycling D-aminoacyl-tRNA to D-amino acids and free tRNA molecules, this enzyme counteracts the toxicity associated with the formation of D-aminoacyl-tRNA entities in vivo and helps enforce protein L-homochirality.</text>
</comment>
<dbReference type="GO" id="GO:0106026">
    <property type="term" value="F:Gly-tRNA(Ala) deacylase activity"/>
    <property type="evidence" value="ECO:0007669"/>
    <property type="project" value="UniProtKB-UniRule"/>
</dbReference>
<name>A0A7Z2ZRM7_9BURK</name>
<dbReference type="Pfam" id="PF02580">
    <property type="entry name" value="Tyr_Deacylase"/>
    <property type="match status" value="1"/>
</dbReference>
<dbReference type="EMBL" id="CP051685">
    <property type="protein sequence ID" value="QJD99333.1"/>
    <property type="molecule type" value="Genomic_DNA"/>
</dbReference>
<feature type="short sequence motif" description="Gly-cisPro motif, important for rejection of L-amino acids" evidence="2">
    <location>
        <begin position="137"/>
        <end position="138"/>
    </location>
</feature>
<dbReference type="EC" id="3.1.1.96" evidence="2"/>
<dbReference type="EC" id="3.1.1.-" evidence="2"/>
<dbReference type="KEGG" id="mfy:HH212_04195"/>
<dbReference type="PANTHER" id="PTHR10472:SF5">
    <property type="entry name" value="D-AMINOACYL-TRNA DEACYLASE 1"/>
    <property type="match status" value="1"/>
</dbReference>
<evidence type="ECO:0000313" key="3">
    <source>
        <dbReference type="EMBL" id="QJD99333.1"/>
    </source>
</evidence>
<dbReference type="HAMAP" id="MF_00518">
    <property type="entry name" value="Deacylase_Dtd"/>
    <property type="match status" value="1"/>
</dbReference>